<dbReference type="RefSeq" id="WP_067776146.1">
    <property type="nucleotide sequence ID" value="NZ_JACVVN010000007.1"/>
</dbReference>
<sequence length="214" mass="24710">MRTNRYFLLALAVIIAILWLIREYLRSSDPRLADLVFAYGFCATLATLGVIAWLSARRMRERAIIEELERMKQAGLLTTTTYTARRAFRLRGNERDSLRYFLELENGRVLVLEGSYLYQEDGHSDFPCKQFTIERHTEHGYVLDLLCEGAPIMPEADMLFDETAALKYYPECPDAAEAFDLFETTYPDNTILEDTYDSIFTRLQETQPGQISGM</sequence>
<feature type="transmembrane region" description="Helical" evidence="1">
    <location>
        <begin position="7"/>
        <end position="25"/>
    </location>
</feature>
<reference evidence="3" key="1">
    <citation type="submission" date="2016-09" db="EMBL/GenBank/DDBJ databases">
        <authorList>
            <person name="Koehorst J."/>
        </authorList>
    </citation>
    <scope>NUCLEOTIDE SEQUENCE [LARGE SCALE GENOMIC DNA]</scope>
</reference>
<proteinExistence type="predicted"/>
<feature type="transmembrane region" description="Helical" evidence="1">
    <location>
        <begin position="37"/>
        <end position="56"/>
    </location>
</feature>
<keyword evidence="3" id="KW-1185">Reference proteome</keyword>
<accession>A0A1C7PC16</accession>
<protein>
    <submittedName>
        <fullName evidence="2">Uncharacterized protein</fullName>
    </submittedName>
</protein>
<dbReference type="EMBL" id="LT629973">
    <property type="protein sequence ID" value="SEH84566.1"/>
    <property type="molecule type" value="Genomic_DNA"/>
</dbReference>
<keyword evidence="1" id="KW-0812">Transmembrane</keyword>
<evidence type="ECO:0000313" key="3">
    <source>
        <dbReference type="Proteomes" id="UP000176204"/>
    </source>
</evidence>
<keyword evidence="1" id="KW-1133">Transmembrane helix</keyword>
<dbReference type="AlphaFoldDB" id="A0A1C7PC16"/>
<organism evidence="2 3">
    <name type="scientific">Akkermansia glycaniphila</name>
    <dbReference type="NCBI Taxonomy" id="1679444"/>
    <lineage>
        <taxon>Bacteria</taxon>
        <taxon>Pseudomonadati</taxon>
        <taxon>Verrucomicrobiota</taxon>
        <taxon>Verrucomicrobiia</taxon>
        <taxon>Verrucomicrobiales</taxon>
        <taxon>Akkermansiaceae</taxon>
        <taxon>Akkermansia</taxon>
    </lineage>
</organism>
<dbReference type="KEGG" id="agl:PYTT_1170"/>
<gene>
    <name evidence="2" type="ORF">PYTT_1170</name>
</gene>
<evidence type="ECO:0000313" key="2">
    <source>
        <dbReference type="EMBL" id="SEH84566.1"/>
    </source>
</evidence>
<evidence type="ECO:0000256" key="1">
    <source>
        <dbReference type="SAM" id="Phobius"/>
    </source>
</evidence>
<dbReference type="OrthoDB" id="7059565at2"/>
<keyword evidence="1" id="KW-0472">Membrane</keyword>
<name>A0A1C7PC16_9BACT</name>
<dbReference type="Proteomes" id="UP000176204">
    <property type="component" value="Chromosome I"/>
</dbReference>